<feature type="non-terminal residue" evidence="2">
    <location>
        <position position="1"/>
    </location>
</feature>
<dbReference type="AlphaFoldDB" id="A0A225UUK1"/>
<feature type="compositionally biased region" description="Polar residues" evidence="1">
    <location>
        <begin position="277"/>
        <end position="291"/>
    </location>
</feature>
<evidence type="ECO:0000313" key="2">
    <source>
        <dbReference type="EMBL" id="OWY96601.1"/>
    </source>
</evidence>
<evidence type="ECO:0000313" key="3">
    <source>
        <dbReference type="Proteomes" id="UP000198211"/>
    </source>
</evidence>
<reference evidence="3" key="1">
    <citation type="submission" date="2017-03" db="EMBL/GenBank/DDBJ databases">
        <title>Phytopthora megakarya and P. palmivora, two closely related causual agents of cacao black pod achieved similar genome size and gene model numbers by different mechanisms.</title>
        <authorList>
            <person name="Ali S."/>
            <person name="Shao J."/>
            <person name="Larry D.J."/>
            <person name="Kronmiller B."/>
            <person name="Shen D."/>
            <person name="Strem M.D."/>
            <person name="Melnick R.L."/>
            <person name="Guiltinan M.J."/>
            <person name="Tyler B.M."/>
            <person name="Meinhardt L.W."/>
            <person name="Bailey B.A."/>
        </authorList>
    </citation>
    <scope>NUCLEOTIDE SEQUENCE [LARGE SCALE GENOMIC DNA]</scope>
    <source>
        <strain evidence="3">zdho120</strain>
    </source>
</reference>
<dbReference type="EMBL" id="NBNE01011423">
    <property type="protein sequence ID" value="OWY96601.1"/>
    <property type="molecule type" value="Genomic_DNA"/>
</dbReference>
<organism evidence="2 3">
    <name type="scientific">Phytophthora megakarya</name>
    <dbReference type="NCBI Taxonomy" id="4795"/>
    <lineage>
        <taxon>Eukaryota</taxon>
        <taxon>Sar</taxon>
        <taxon>Stramenopiles</taxon>
        <taxon>Oomycota</taxon>
        <taxon>Peronosporomycetes</taxon>
        <taxon>Peronosporales</taxon>
        <taxon>Peronosporaceae</taxon>
        <taxon>Phytophthora</taxon>
    </lineage>
</organism>
<protein>
    <submittedName>
        <fullName evidence="2">Uncharacterized protein</fullName>
    </submittedName>
</protein>
<feature type="region of interest" description="Disordered" evidence="1">
    <location>
        <begin position="277"/>
        <end position="303"/>
    </location>
</feature>
<proteinExistence type="predicted"/>
<name>A0A225UUK1_9STRA</name>
<sequence>YIVKYCFKRQNPVENQVALSLAAFAKAASKMNCLPADTSPMEKGYKMLGSMLYTLTNGQEVAAPMAALYLLNESPFWFSHPFVRVDLWRLLQKCSESVEISVSQQDIGEDCTGGNIILSDNSLEKYWKRQPDLENVSFIDICERYEPSKKRKRSPQAVRANTLTFVESSSPKVLVICGKEIPDIHDGQDGEFDEYYYFAVLTLFKPHRKSTLLGSAETIISAYRDFLLHGAHRTVQRLQRFESQWQDYYHVERKEEDTTESAEAQILRTRVAATNSWVPDNSNDSRQTNAVDDTIPEDFLDPSTITAPETSTQKLCDDAAAAIGAVANLKSS</sequence>
<comment type="caution">
    <text evidence="2">The sequence shown here is derived from an EMBL/GenBank/DDBJ whole genome shotgun (WGS) entry which is preliminary data.</text>
</comment>
<gene>
    <name evidence="2" type="ORF">PHMEG_00033094</name>
</gene>
<evidence type="ECO:0000256" key="1">
    <source>
        <dbReference type="SAM" id="MobiDB-lite"/>
    </source>
</evidence>
<dbReference type="Proteomes" id="UP000198211">
    <property type="component" value="Unassembled WGS sequence"/>
</dbReference>
<accession>A0A225UUK1</accession>
<dbReference type="OrthoDB" id="129017at2759"/>
<keyword evidence="3" id="KW-1185">Reference proteome</keyword>